<sequence length="730" mass="81131">MRLLDLLFPVAILVGSSKAWESVLDLPSQQDSRNVVSGGQDPQEQFLVCRRRRPGSVLGVGAECHSKGLWHRSVHVWFYHPEKQAVLLQRRSFLKDTNPGRWDVSVGGHVDSNDDVLESAGREVREELGFSIDPPALEEVGIVATEARGPGYTDRELKHVAIYPWRGRLENLHLDPSEVLAADWMPWAKVHRSLVRGDVEFVRFDRAYVDLLNHVVAIDSSALGDEGRLAYQWSTPTGLPRGLRSSGAKVKRSRIWLVKKNREAGSKRINNYRGFRKIHTGIYGQKVKTCFLVERGRCTRRMVIKQYSKATMARQRLPVYGKGGSVSLVSGTSLIEDEIRILEKLKEEKVPHVISLHEVLSSPSEDRIILAFEYGGCQIMQYAYGRPFDYVATTSSQSRDTSSQSTPMVYDVDRSLAPQLLRQLLIAVARLHAVGVVHKDIKPDNILLRGDDWSWGLREAEEEEGRTRPSSGPIPNLTLCDFNTAVLKEDPTDMEIYDALGTTAFSPPEVFFGRIRSPGEYAGKRGTSGVLELPFSRCSQASFLGGPLVRRQVRPTGRSSVLVNLESSTPVLKMTGGPLPPSGLSGLGSVLGKYTSLEDVCKLPIARTLPTLWKHCTLVDWIGPPTHADIDRPYPEGTLGAVYDPKHGEAGFTARGYFPRVSWSSPEVRLWVREHAMDWLGMQPDEVHHGPAQHGYSSPLAAYTPAGFTQSSFVTEGLHHGHAIVVHSIL</sequence>
<feature type="domain" description="Protein kinase" evidence="4">
    <location>
        <begin position="272"/>
        <end position="618"/>
    </location>
</feature>
<dbReference type="GO" id="GO:0005737">
    <property type="term" value="C:cytoplasm"/>
    <property type="evidence" value="ECO:0007669"/>
    <property type="project" value="TreeGrafter"/>
</dbReference>
<dbReference type="InterPro" id="IPR008271">
    <property type="entry name" value="Ser/Thr_kinase_AS"/>
</dbReference>
<evidence type="ECO:0000259" key="5">
    <source>
        <dbReference type="PROSITE" id="PS51462"/>
    </source>
</evidence>
<dbReference type="Pfam" id="PF00293">
    <property type="entry name" value="NUDIX"/>
    <property type="match status" value="1"/>
</dbReference>
<dbReference type="Pfam" id="PF00069">
    <property type="entry name" value="Pkinase"/>
    <property type="match status" value="1"/>
</dbReference>
<dbReference type="SUPFAM" id="SSF55811">
    <property type="entry name" value="Nudix"/>
    <property type="match status" value="1"/>
</dbReference>
<protein>
    <submittedName>
        <fullName evidence="6">snoRNP complex protein nop56</fullName>
    </submittedName>
</protein>
<dbReference type="GO" id="GO:0005524">
    <property type="term" value="F:ATP binding"/>
    <property type="evidence" value="ECO:0007669"/>
    <property type="project" value="UniProtKB-KW"/>
</dbReference>
<dbReference type="EMBL" id="JABANP010000222">
    <property type="protein sequence ID" value="KAF4686431.1"/>
    <property type="molecule type" value="Genomic_DNA"/>
</dbReference>
<evidence type="ECO:0000313" key="7">
    <source>
        <dbReference type="Proteomes" id="UP000541610"/>
    </source>
</evidence>
<reference evidence="6 7" key="1">
    <citation type="submission" date="2020-04" db="EMBL/GenBank/DDBJ databases">
        <title>Perkinsus olseni comparative genomics.</title>
        <authorList>
            <person name="Bogema D.R."/>
        </authorList>
    </citation>
    <scope>NUCLEOTIDE SEQUENCE [LARGE SCALE GENOMIC DNA]</scope>
    <source>
        <strain evidence="6">00978-12</strain>
    </source>
</reference>
<evidence type="ECO:0000256" key="2">
    <source>
        <dbReference type="ARBA" id="ARBA00022840"/>
    </source>
</evidence>
<feature type="domain" description="Nudix hydrolase" evidence="5">
    <location>
        <begin position="69"/>
        <end position="207"/>
    </location>
</feature>
<name>A0A7J6NTR1_PEROL</name>
<dbReference type="InterPro" id="IPR015797">
    <property type="entry name" value="NUDIX_hydrolase-like_dom_sf"/>
</dbReference>
<dbReference type="PROSITE" id="PS50011">
    <property type="entry name" value="PROTEIN_KINASE_DOM"/>
    <property type="match status" value="1"/>
</dbReference>
<feature type="chain" id="PRO_5029504581" evidence="3">
    <location>
        <begin position="20"/>
        <end position="730"/>
    </location>
</feature>
<dbReference type="PANTHER" id="PTHR24346:SF30">
    <property type="entry name" value="MATERNAL EMBRYONIC LEUCINE ZIPPER KINASE"/>
    <property type="match status" value="1"/>
</dbReference>
<evidence type="ECO:0000256" key="1">
    <source>
        <dbReference type="ARBA" id="ARBA00022741"/>
    </source>
</evidence>
<evidence type="ECO:0000313" key="6">
    <source>
        <dbReference type="EMBL" id="KAF4686431.1"/>
    </source>
</evidence>
<keyword evidence="1" id="KW-0547">Nucleotide-binding</keyword>
<keyword evidence="2" id="KW-0067">ATP-binding</keyword>
<proteinExistence type="predicted"/>
<dbReference type="SMART" id="SM00220">
    <property type="entry name" value="S_TKc"/>
    <property type="match status" value="1"/>
</dbReference>
<dbReference type="GO" id="GO:0004674">
    <property type="term" value="F:protein serine/threonine kinase activity"/>
    <property type="evidence" value="ECO:0007669"/>
    <property type="project" value="TreeGrafter"/>
</dbReference>
<dbReference type="Gene3D" id="3.90.79.10">
    <property type="entry name" value="Nucleoside Triphosphate Pyrophosphohydrolase"/>
    <property type="match status" value="1"/>
</dbReference>
<evidence type="ECO:0000256" key="3">
    <source>
        <dbReference type="SAM" id="SignalP"/>
    </source>
</evidence>
<organism evidence="6 7">
    <name type="scientific">Perkinsus olseni</name>
    <name type="common">Perkinsus atlanticus</name>
    <dbReference type="NCBI Taxonomy" id="32597"/>
    <lineage>
        <taxon>Eukaryota</taxon>
        <taxon>Sar</taxon>
        <taxon>Alveolata</taxon>
        <taxon>Perkinsozoa</taxon>
        <taxon>Perkinsea</taxon>
        <taxon>Perkinsida</taxon>
        <taxon>Perkinsidae</taxon>
        <taxon>Perkinsus</taxon>
    </lineage>
</organism>
<dbReference type="InterPro" id="IPR000086">
    <property type="entry name" value="NUDIX_hydrolase_dom"/>
</dbReference>
<dbReference type="CDD" id="cd04692">
    <property type="entry name" value="NUDIX_Hydrolase"/>
    <property type="match status" value="1"/>
</dbReference>
<comment type="caution">
    <text evidence="6">The sequence shown here is derived from an EMBL/GenBank/DDBJ whole genome shotgun (WGS) entry which is preliminary data.</text>
</comment>
<evidence type="ECO:0000259" key="4">
    <source>
        <dbReference type="PROSITE" id="PS50011"/>
    </source>
</evidence>
<dbReference type="Gene3D" id="3.30.200.20">
    <property type="entry name" value="Phosphorylase Kinase, domain 1"/>
    <property type="match status" value="1"/>
</dbReference>
<dbReference type="InterPro" id="IPR000719">
    <property type="entry name" value="Prot_kinase_dom"/>
</dbReference>
<dbReference type="GO" id="GO:0035556">
    <property type="term" value="P:intracellular signal transduction"/>
    <property type="evidence" value="ECO:0007669"/>
    <property type="project" value="TreeGrafter"/>
</dbReference>
<dbReference type="PROSITE" id="PS00108">
    <property type="entry name" value="PROTEIN_KINASE_ST"/>
    <property type="match status" value="1"/>
</dbReference>
<dbReference type="OrthoDB" id="68483at2759"/>
<accession>A0A7J6NTR1</accession>
<dbReference type="SUPFAM" id="SSF56112">
    <property type="entry name" value="Protein kinase-like (PK-like)"/>
    <property type="match status" value="1"/>
</dbReference>
<dbReference type="Proteomes" id="UP000541610">
    <property type="component" value="Unassembled WGS sequence"/>
</dbReference>
<keyword evidence="3" id="KW-0732">Signal</keyword>
<gene>
    <name evidence="6" type="primary">NOP56_1</name>
    <name evidence="6" type="ORF">FOZ60_005305</name>
</gene>
<dbReference type="AlphaFoldDB" id="A0A7J6NTR1"/>
<dbReference type="InterPro" id="IPR011009">
    <property type="entry name" value="Kinase-like_dom_sf"/>
</dbReference>
<dbReference type="PANTHER" id="PTHR24346">
    <property type="entry name" value="MAP/MICROTUBULE AFFINITY-REGULATING KINASE"/>
    <property type="match status" value="1"/>
</dbReference>
<dbReference type="Gene3D" id="1.10.510.10">
    <property type="entry name" value="Transferase(Phosphotransferase) domain 1"/>
    <property type="match status" value="1"/>
</dbReference>
<feature type="signal peptide" evidence="3">
    <location>
        <begin position="1"/>
        <end position="19"/>
    </location>
</feature>
<dbReference type="PROSITE" id="PS51462">
    <property type="entry name" value="NUDIX"/>
    <property type="match status" value="1"/>
</dbReference>